<accession>A0AAN8QGH4</accession>
<feature type="non-terminal residue" evidence="4">
    <location>
        <position position="1"/>
    </location>
</feature>
<dbReference type="EMBL" id="JAGTTL010000033">
    <property type="protein sequence ID" value="KAK6295653.1"/>
    <property type="molecule type" value="Genomic_DNA"/>
</dbReference>
<comment type="caution">
    <text evidence="4">The sequence shown here is derived from an EMBL/GenBank/DDBJ whole genome shotgun (WGS) entry which is preliminary data.</text>
</comment>
<dbReference type="Proteomes" id="UP001356427">
    <property type="component" value="Unassembled WGS sequence"/>
</dbReference>
<evidence type="ECO:0000259" key="3">
    <source>
        <dbReference type="Pfam" id="PF14492"/>
    </source>
</evidence>
<dbReference type="CDD" id="cd16262">
    <property type="entry name" value="EFG_III"/>
    <property type="match status" value="1"/>
</dbReference>
<dbReference type="FunFam" id="3.30.70.870:FF:000008">
    <property type="entry name" value="Elongation factor G, mitochondrial"/>
    <property type="match status" value="1"/>
</dbReference>
<dbReference type="InterPro" id="IPR041095">
    <property type="entry name" value="EFG_II"/>
</dbReference>
<dbReference type="PANTHER" id="PTHR43636">
    <property type="entry name" value="ELONGATION FACTOR G, MITOCHONDRIAL"/>
    <property type="match status" value="1"/>
</dbReference>
<feature type="domain" description="Elongation Factor G" evidence="3">
    <location>
        <begin position="39"/>
        <end position="112"/>
    </location>
</feature>
<protein>
    <recommendedName>
        <fullName evidence="3">Elongation Factor G domain-containing protein</fullName>
    </recommendedName>
</protein>
<proteinExistence type="predicted"/>
<dbReference type="GO" id="GO:0003746">
    <property type="term" value="F:translation elongation factor activity"/>
    <property type="evidence" value="ECO:0007669"/>
    <property type="project" value="UniProtKB-KW"/>
</dbReference>
<dbReference type="GO" id="GO:0070125">
    <property type="term" value="P:mitochondrial translational elongation"/>
    <property type="evidence" value="ECO:0007669"/>
    <property type="project" value="TreeGrafter"/>
</dbReference>
<keyword evidence="5" id="KW-1185">Reference proteome</keyword>
<sequence>DVEVVYAGDICALFGIDCASGDTFNSRTSANLSMESIHIPEAVISMSMKPSNKNDTDKFSKGINRFTREDPTFRVHFDTESKETIISGMGELHLEIYSQRMEREYNCPCVMGKPKVAFRESVTSVVP</sequence>
<dbReference type="AlphaFoldDB" id="A0AAN8QGH4"/>
<dbReference type="Gene3D" id="3.30.70.870">
    <property type="entry name" value="Elongation Factor G (Translational Gtpase), domain 3"/>
    <property type="match status" value="1"/>
</dbReference>
<evidence type="ECO:0000256" key="2">
    <source>
        <dbReference type="ARBA" id="ARBA00022917"/>
    </source>
</evidence>
<dbReference type="GO" id="GO:0003924">
    <property type="term" value="F:GTPase activity"/>
    <property type="evidence" value="ECO:0007669"/>
    <property type="project" value="TreeGrafter"/>
</dbReference>
<dbReference type="InterPro" id="IPR035647">
    <property type="entry name" value="EFG_III/V"/>
</dbReference>
<evidence type="ECO:0000313" key="5">
    <source>
        <dbReference type="Proteomes" id="UP001356427"/>
    </source>
</evidence>
<organism evidence="4 5">
    <name type="scientific">Coregonus suidteri</name>
    <dbReference type="NCBI Taxonomy" id="861788"/>
    <lineage>
        <taxon>Eukaryota</taxon>
        <taxon>Metazoa</taxon>
        <taxon>Chordata</taxon>
        <taxon>Craniata</taxon>
        <taxon>Vertebrata</taxon>
        <taxon>Euteleostomi</taxon>
        <taxon>Actinopterygii</taxon>
        <taxon>Neopterygii</taxon>
        <taxon>Teleostei</taxon>
        <taxon>Protacanthopterygii</taxon>
        <taxon>Salmoniformes</taxon>
        <taxon>Salmonidae</taxon>
        <taxon>Coregoninae</taxon>
        <taxon>Coregonus</taxon>
    </lineage>
</organism>
<evidence type="ECO:0000313" key="4">
    <source>
        <dbReference type="EMBL" id="KAK6295653.1"/>
    </source>
</evidence>
<reference evidence="4 5" key="1">
    <citation type="submission" date="2021-04" db="EMBL/GenBank/DDBJ databases">
        <authorList>
            <person name="De Guttry C."/>
            <person name="Zahm M."/>
            <person name="Klopp C."/>
            <person name="Cabau C."/>
            <person name="Louis A."/>
            <person name="Berthelot C."/>
            <person name="Parey E."/>
            <person name="Roest Crollius H."/>
            <person name="Montfort J."/>
            <person name="Robinson-Rechavi M."/>
            <person name="Bucao C."/>
            <person name="Bouchez O."/>
            <person name="Gislard M."/>
            <person name="Lluch J."/>
            <person name="Milhes M."/>
            <person name="Lampietro C."/>
            <person name="Lopez Roques C."/>
            <person name="Donnadieu C."/>
            <person name="Braasch I."/>
            <person name="Desvignes T."/>
            <person name="Postlethwait J."/>
            <person name="Bobe J."/>
            <person name="Wedekind C."/>
            <person name="Guiguen Y."/>
        </authorList>
    </citation>
    <scope>NUCLEOTIDE SEQUENCE [LARGE SCALE GENOMIC DNA]</scope>
    <source>
        <strain evidence="4">Cs_M1</strain>
        <tissue evidence="4">Blood</tissue>
    </source>
</reference>
<dbReference type="GO" id="GO:0005739">
    <property type="term" value="C:mitochondrion"/>
    <property type="evidence" value="ECO:0007669"/>
    <property type="project" value="TreeGrafter"/>
</dbReference>
<dbReference type="SUPFAM" id="SSF54980">
    <property type="entry name" value="EF-G C-terminal domain-like"/>
    <property type="match status" value="1"/>
</dbReference>
<dbReference type="Pfam" id="PF14492">
    <property type="entry name" value="EFG_III"/>
    <property type="match status" value="1"/>
</dbReference>
<evidence type="ECO:0000256" key="1">
    <source>
        <dbReference type="ARBA" id="ARBA00022768"/>
    </source>
</evidence>
<dbReference type="Gene3D" id="2.40.30.10">
    <property type="entry name" value="Translation factors"/>
    <property type="match status" value="1"/>
</dbReference>
<keyword evidence="1" id="KW-0251">Elongation factor</keyword>
<dbReference type="PANTHER" id="PTHR43636:SF2">
    <property type="entry name" value="ELONGATION FACTOR G, MITOCHONDRIAL"/>
    <property type="match status" value="1"/>
</dbReference>
<gene>
    <name evidence="4" type="ORF">J4Q44_G00333660</name>
</gene>
<dbReference type="InterPro" id="IPR009022">
    <property type="entry name" value="EFG_III"/>
</dbReference>
<name>A0AAN8QGH4_9TELE</name>
<keyword evidence="2" id="KW-0648">Protein biosynthesis</keyword>